<evidence type="ECO:0000313" key="3">
    <source>
        <dbReference type="Proteomes" id="UP000318571"/>
    </source>
</evidence>
<dbReference type="InterPro" id="IPR000863">
    <property type="entry name" value="Sulfotransferase_dom"/>
</dbReference>
<organism evidence="2 3">
    <name type="scientific">Tigriopus californicus</name>
    <name type="common">Marine copepod</name>
    <dbReference type="NCBI Taxonomy" id="6832"/>
    <lineage>
        <taxon>Eukaryota</taxon>
        <taxon>Metazoa</taxon>
        <taxon>Ecdysozoa</taxon>
        <taxon>Arthropoda</taxon>
        <taxon>Crustacea</taxon>
        <taxon>Multicrustacea</taxon>
        <taxon>Hexanauplia</taxon>
        <taxon>Copepoda</taxon>
        <taxon>Harpacticoida</taxon>
        <taxon>Harpacticidae</taxon>
        <taxon>Tigriopus</taxon>
    </lineage>
</organism>
<reference evidence="2 3" key="1">
    <citation type="journal article" date="2018" name="Nat. Ecol. Evol.">
        <title>Genomic signatures of mitonuclear coevolution across populations of Tigriopus californicus.</title>
        <authorList>
            <person name="Barreto F.S."/>
            <person name="Watson E.T."/>
            <person name="Lima T.G."/>
            <person name="Willett C.S."/>
            <person name="Edmands S."/>
            <person name="Li W."/>
            <person name="Burton R.S."/>
        </authorList>
    </citation>
    <scope>NUCLEOTIDE SEQUENCE [LARGE SCALE GENOMIC DNA]</scope>
    <source>
        <strain evidence="2 3">San Diego</strain>
    </source>
</reference>
<keyword evidence="3" id="KW-1185">Reference proteome</keyword>
<sequence>MPGTFYNFEPLISLTVKASNLLQKWPLTYIHDMIHCRTSQEFLDSSSDLFNEFTLSRNVRPWDACQFVRVRGTDENFCFNATMYNELCRLYPKRLVKAVRGKLADLKSLLIDKTKFGDLSSNLKIVVLLRDPRGIMKSRYDVKWCQDECLDEAELCRNLESNLNEAQLLAQTHPDQVYLLRYEDLCLMPEKHVVSLFQFLGQPVSQVIKKYTVFHMSTQDSDQYGTRRKAKNQAFLWTKEMSISDIRRVEGRCQNFMTKAGYVAFPHDPQGTDAFQFLTSDTELWNYTETNEHWFLA</sequence>
<dbReference type="EMBL" id="VCGU01000002">
    <property type="protein sequence ID" value="TRY79812.1"/>
    <property type="molecule type" value="Genomic_DNA"/>
</dbReference>
<dbReference type="GO" id="GO:0006790">
    <property type="term" value="P:sulfur compound metabolic process"/>
    <property type="evidence" value="ECO:0007669"/>
    <property type="project" value="TreeGrafter"/>
</dbReference>
<gene>
    <name evidence="2" type="ORF">TCAL_11202</name>
</gene>
<protein>
    <recommendedName>
        <fullName evidence="1">Sulfotransferase domain-containing protein</fullName>
    </recommendedName>
</protein>
<comment type="caution">
    <text evidence="2">The sequence shown here is derived from an EMBL/GenBank/DDBJ whole genome shotgun (WGS) entry which is preliminary data.</text>
</comment>
<evidence type="ECO:0000259" key="1">
    <source>
        <dbReference type="Pfam" id="PF00685"/>
    </source>
</evidence>
<dbReference type="InterPro" id="IPR051135">
    <property type="entry name" value="Gal/GlcNAc/GalNAc_ST"/>
</dbReference>
<name>A0A553PQ53_TIGCA</name>
<dbReference type="AlphaFoldDB" id="A0A553PQ53"/>
<dbReference type="PANTHER" id="PTHR10704">
    <property type="entry name" value="CARBOHYDRATE SULFOTRANSFERASE"/>
    <property type="match status" value="1"/>
</dbReference>
<dbReference type="Pfam" id="PF00685">
    <property type="entry name" value="Sulfotransfer_1"/>
    <property type="match status" value="1"/>
</dbReference>
<dbReference type="InterPro" id="IPR027417">
    <property type="entry name" value="P-loop_NTPase"/>
</dbReference>
<dbReference type="PANTHER" id="PTHR10704:SF44">
    <property type="entry name" value="LD35051P-RELATED"/>
    <property type="match status" value="1"/>
</dbReference>
<dbReference type="Gene3D" id="3.40.50.300">
    <property type="entry name" value="P-loop containing nucleotide triphosphate hydrolases"/>
    <property type="match status" value="1"/>
</dbReference>
<dbReference type="Proteomes" id="UP000318571">
    <property type="component" value="Chromosome 6"/>
</dbReference>
<dbReference type="SUPFAM" id="SSF52540">
    <property type="entry name" value="P-loop containing nucleoside triphosphate hydrolases"/>
    <property type="match status" value="1"/>
</dbReference>
<dbReference type="OMA" id="TETNEHW"/>
<proteinExistence type="predicted"/>
<dbReference type="GO" id="GO:0001517">
    <property type="term" value="F:N-acetylglucosamine 6-O-sulfotransferase activity"/>
    <property type="evidence" value="ECO:0007669"/>
    <property type="project" value="TreeGrafter"/>
</dbReference>
<dbReference type="STRING" id="6832.A0A553PQ53"/>
<evidence type="ECO:0000313" key="2">
    <source>
        <dbReference type="EMBL" id="TRY79812.1"/>
    </source>
</evidence>
<dbReference type="GO" id="GO:0006044">
    <property type="term" value="P:N-acetylglucosamine metabolic process"/>
    <property type="evidence" value="ECO:0007669"/>
    <property type="project" value="TreeGrafter"/>
</dbReference>
<feature type="domain" description="Sulfotransferase" evidence="1">
    <location>
        <begin position="97"/>
        <end position="259"/>
    </location>
</feature>
<accession>A0A553PQ53</accession>